<keyword evidence="2 9" id="KW-0479">Metal-binding</keyword>
<accession>A0A812ALX9</accession>
<dbReference type="InterPro" id="IPR036855">
    <property type="entry name" value="Znf_CCCH_sf"/>
</dbReference>
<proteinExistence type="predicted"/>
<feature type="compositionally biased region" description="Polar residues" evidence="10">
    <location>
        <begin position="33"/>
        <end position="44"/>
    </location>
</feature>
<dbReference type="Proteomes" id="UP000597762">
    <property type="component" value="Unassembled WGS sequence"/>
</dbReference>
<name>A0A812ALX9_ACAPH</name>
<dbReference type="InterPro" id="IPR051767">
    <property type="entry name" value="Nucleoporin_NUP42"/>
</dbReference>
<dbReference type="PANTHER" id="PTHR46527">
    <property type="entry name" value="NUCLEOPORIN-LIKE PROTEIN 2"/>
    <property type="match status" value="1"/>
</dbReference>
<gene>
    <name evidence="12" type="ORF">SPHA_1323</name>
</gene>
<evidence type="ECO:0000313" key="13">
    <source>
        <dbReference type="Proteomes" id="UP000597762"/>
    </source>
</evidence>
<dbReference type="GO" id="GO:0031965">
    <property type="term" value="C:nuclear membrane"/>
    <property type="evidence" value="ECO:0007669"/>
    <property type="project" value="UniProtKB-SubCell"/>
</dbReference>
<feature type="compositionally biased region" description="Low complexity" evidence="10">
    <location>
        <begin position="51"/>
        <end position="65"/>
    </location>
</feature>
<evidence type="ECO:0000259" key="11">
    <source>
        <dbReference type="PROSITE" id="PS50103"/>
    </source>
</evidence>
<keyword evidence="3 9" id="KW-0863">Zinc-finger</keyword>
<dbReference type="AlphaFoldDB" id="A0A812ALX9"/>
<evidence type="ECO:0000256" key="1">
    <source>
        <dbReference type="ARBA" id="ARBA00004335"/>
    </source>
</evidence>
<evidence type="ECO:0000313" key="12">
    <source>
        <dbReference type="EMBL" id="CAE1143461.1"/>
    </source>
</evidence>
<evidence type="ECO:0000256" key="9">
    <source>
        <dbReference type="PROSITE-ProRule" id="PRU00723"/>
    </source>
</evidence>
<reference evidence="12" key="1">
    <citation type="submission" date="2021-01" db="EMBL/GenBank/DDBJ databases">
        <authorList>
            <person name="Li R."/>
            <person name="Bekaert M."/>
        </authorList>
    </citation>
    <scope>NUCLEOTIDE SEQUENCE</scope>
    <source>
        <strain evidence="12">Farmed</strain>
    </source>
</reference>
<dbReference type="InterPro" id="IPR000571">
    <property type="entry name" value="Znf_CCCH"/>
</dbReference>
<dbReference type="Gene3D" id="4.10.1000.10">
    <property type="entry name" value="Zinc finger, CCCH-type"/>
    <property type="match status" value="1"/>
</dbReference>
<comment type="subcellular location">
    <subcellularLocation>
        <location evidence="1">Nucleus membrane</location>
        <topology evidence="1">Peripheral membrane protein</topology>
        <orientation evidence="1">Cytoplasmic side</orientation>
    </subcellularLocation>
</comment>
<comment type="caution">
    <text evidence="12">The sequence shown here is derived from an EMBL/GenBank/DDBJ whole genome shotgun (WGS) entry which is preliminary data.</text>
</comment>
<keyword evidence="13" id="KW-1185">Reference proteome</keyword>
<dbReference type="EMBL" id="CAHIKZ030000036">
    <property type="protein sequence ID" value="CAE1143461.1"/>
    <property type="molecule type" value="Genomic_DNA"/>
</dbReference>
<evidence type="ECO:0000256" key="4">
    <source>
        <dbReference type="ARBA" id="ARBA00022833"/>
    </source>
</evidence>
<evidence type="ECO:0000256" key="10">
    <source>
        <dbReference type="SAM" id="MobiDB-lite"/>
    </source>
</evidence>
<feature type="zinc finger region" description="C3H1-type" evidence="9">
    <location>
        <begin position="1"/>
        <end position="25"/>
    </location>
</feature>
<evidence type="ECO:0000256" key="8">
    <source>
        <dbReference type="ARBA" id="ARBA00042384"/>
    </source>
</evidence>
<protein>
    <recommendedName>
        <fullName evidence="7">Nucleoporin NUP42</fullName>
    </recommendedName>
    <alternativeName>
        <fullName evidence="8">Nucleoporin-like protein 2</fullName>
    </alternativeName>
</protein>
<dbReference type="PROSITE" id="PS50103">
    <property type="entry name" value="ZF_C3H1"/>
    <property type="match status" value="1"/>
</dbReference>
<feature type="domain" description="C3H1-type" evidence="11">
    <location>
        <begin position="1"/>
        <end position="25"/>
    </location>
</feature>
<feature type="compositionally biased region" description="Low complexity" evidence="10">
    <location>
        <begin position="83"/>
        <end position="96"/>
    </location>
</feature>
<dbReference type="Pfam" id="PF18044">
    <property type="entry name" value="zf-CCCH_4"/>
    <property type="match status" value="1"/>
</dbReference>
<evidence type="ECO:0000256" key="6">
    <source>
        <dbReference type="ARBA" id="ARBA00037262"/>
    </source>
</evidence>
<dbReference type="SMART" id="SM00356">
    <property type="entry name" value="ZnF_C3H1"/>
    <property type="match status" value="1"/>
</dbReference>
<dbReference type="GO" id="GO:0008270">
    <property type="term" value="F:zinc ion binding"/>
    <property type="evidence" value="ECO:0007669"/>
    <property type="project" value="UniProtKB-KW"/>
</dbReference>
<evidence type="ECO:0000256" key="2">
    <source>
        <dbReference type="ARBA" id="ARBA00022723"/>
    </source>
</evidence>
<keyword evidence="4 9" id="KW-0862">Zinc</keyword>
<evidence type="ECO:0000256" key="7">
    <source>
        <dbReference type="ARBA" id="ARBA00039886"/>
    </source>
</evidence>
<evidence type="ECO:0000256" key="3">
    <source>
        <dbReference type="ARBA" id="ARBA00022771"/>
    </source>
</evidence>
<keyword evidence="5" id="KW-0539">Nucleus</keyword>
<dbReference type="OrthoDB" id="20729at2759"/>
<dbReference type="SUPFAM" id="SSF90229">
    <property type="entry name" value="CCCH zinc finger"/>
    <property type="match status" value="1"/>
</dbReference>
<feature type="region of interest" description="Disordered" evidence="10">
    <location>
        <begin position="31"/>
        <end position="96"/>
    </location>
</feature>
<dbReference type="PANTHER" id="PTHR46527:SF1">
    <property type="entry name" value="NUCLEOPORIN NUP42"/>
    <property type="match status" value="1"/>
</dbReference>
<organism evidence="12 13">
    <name type="scientific">Acanthosepion pharaonis</name>
    <name type="common">Pharaoh cuttlefish</name>
    <name type="synonym">Sepia pharaonis</name>
    <dbReference type="NCBI Taxonomy" id="158019"/>
    <lineage>
        <taxon>Eukaryota</taxon>
        <taxon>Metazoa</taxon>
        <taxon>Spiralia</taxon>
        <taxon>Lophotrochozoa</taxon>
        <taxon>Mollusca</taxon>
        <taxon>Cephalopoda</taxon>
        <taxon>Coleoidea</taxon>
        <taxon>Decapodiformes</taxon>
        <taxon>Sepiida</taxon>
        <taxon>Sepiina</taxon>
        <taxon>Sepiidae</taxon>
        <taxon>Acanthosepion</taxon>
    </lineage>
</organism>
<comment type="function">
    <text evidence="6">Required for the export of mRNAs containing poly(A) tails from the nucleus into the cytoplasm.</text>
</comment>
<evidence type="ECO:0000256" key="5">
    <source>
        <dbReference type="ARBA" id="ARBA00023242"/>
    </source>
</evidence>
<dbReference type="InterPro" id="IPR041367">
    <property type="entry name" value="Znf-CCCH_4"/>
</dbReference>
<sequence length="251" mass="28139">MTICKFFIQGNCRFGNKCWYEHPSGANGAQRHLNFSNFGENNSQGGSGGFQTNARQGNQQQQQQNKYKWTAPHLSFGNSSASQQQQQQQQQQLLPPQEIISGLSREIRTWESSKMWLLSCVSFEKSGPSIPGMTDMSPEELRFEAYEAQKNENFQDYVLKVQQMHNDYSAKRQELKSPSNQLRDKLIEFIETSRKQQAITSGNSSSRFSGSGGSAFGSSSVLGQGSFAAETISFFLFSPPSSFFLFLLSLS</sequence>